<evidence type="ECO:0000313" key="1">
    <source>
        <dbReference type="EMBL" id="TCD13355.1"/>
    </source>
</evidence>
<dbReference type="EMBL" id="SJST01000005">
    <property type="protein sequence ID" value="TCD13355.1"/>
    <property type="molecule type" value="Genomic_DNA"/>
</dbReference>
<accession>A0A4R0PAN2</accession>
<dbReference type="AlphaFoldDB" id="A0A4R0PAN2"/>
<protein>
    <submittedName>
        <fullName evidence="1">Uncharacterized protein</fullName>
    </submittedName>
</protein>
<name>A0A4R0PAN2_9HYPH</name>
<keyword evidence="2" id="KW-1185">Reference proteome</keyword>
<gene>
    <name evidence="1" type="ORF">E0D97_12760</name>
</gene>
<proteinExistence type="predicted"/>
<dbReference type="OrthoDB" id="5194627at2"/>
<dbReference type="RefSeq" id="WP_131569518.1">
    <property type="nucleotide sequence ID" value="NZ_JAINFK010000006.1"/>
</dbReference>
<organism evidence="1 2">
    <name type="scientific">Oricola cellulosilytica</name>
    <dbReference type="NCBI Taxonomy" id="1429082"/>
    <lineage>
        <taxon>Bacteria</taxon>
        <taxon>Pseudomonadati</taxon>
        <taxon>Pseudomonadota</taxon>
        <taxon>Alphaproteobacteria</taxon>
        <taxon>Hyphomicrobiales</taxon>
        <taxon>Ahrensiaceae</taxon>
        <taxon>Oricola</taxon>
    </lineage>
</organism>
<comment type="caution">
    <text evidence="1">The sequence shown here is derived from an EMBL/GenBank/DDBJ whole genome shotgun (WGS) entry which is preliminary data.</text>
</comment>
<evidence type="ECO:0000313" key="2">
    <source>
        <dbReference type="Proteomes" id="UP000291301"/>
    </source>
</evidence>
<dbReference type="Proteomes" id="UP000291301">
    <property type="component" value="Unassembled WGS sequence"/>
</dbReference>
<sequence>MTRSVTDFAPIADPADLAKALAWQVRNAKDALPDDLKPVAPLLDGYRNTLGLSFDFDDEKGDRFFRSSLIQTAFCSLFAAWILWNRTEDAEPFDLEMAQEHLRIPFLEQLFHDIRHPH</sequence>
<reference evidence="1 2" key="1">
    <citation type="journal article" date="2015" name="Antonie Van Leeuwenhoek">
        <title>Oricola cellulosilytica gen. nov., sp. nov., a cellulose-degrading bacterium of the family Phyllobacteriaceae isolated from surface seashore water, and emended descriptions of Mesorhizobium loti and Phyllobacterium myrsinacearum.</title>
        <authorList>
            <person name="Hameed A."/>
            <person name="Shahina M."/>
            <person name="Lai W.A."/>
            <person name="Lin S.Y."/>
            <person name="Young L.S."/>
            <person name="Liu Y.C."/>
            <person name="Hsu Y.H."/>
            <person name="Young C.C."/>
        </authorList>
    </citation>
    <scope>NUCLEOTIDE SEQUENCE [LARGE SCALE GENOMIC DNA]</scope>
    <source>
        <strain evidence="1 2">KCTC 52183</strain>
    </source>
</reference>